<dbReference type="Gene3D" id="3.50.50.60">
    <property type="entry name" value="FAD/NAD(P)-binding domain"/>
    <property type="match status" value="3"/>
</dbReference>
<reference evidence="1 2" key="1">
    <citation type="journal article" date="2011" name="Stand. Genomic Sci.">
        <title>Complete genome sequence of Nitratifractor salsuginis type strain (E9I37-1).</title>
        <authorList>
            <person name="Anderson I."/>
            <person name="Sikorski J."/>
            <person name="Zeytun A."/>
            <person name="Nolan M."/>
            <person name="Lapidus A."/>
            <person name="Lucas S."/>
            <person name="Hammon N."/>
            <person name="Deshpande S."/>
            <person name="Cheng J.F."/>
            <person name="Tapia R."/>
            <person name="Han C."/>
            <person name="Goodwin L."/>
            <person name="Pitluck S."/>
            <person name="Liolios K."/>
            <person name="Pagani I."/>
            <person name="Ivanova N."/>
            <person name="Huntemann M."/>
            <person name="Mavromatis K."/>
            <person name="Ovchinikova G."/>
            <person name="Pati A."/>
            <person name="Chen A."/>
            <person name="Palaniappan K."/>
            <person name="Land M."/>
            <person name="Hauser L."/>
            <person name="Brambilla E.M."/>
            <person name="Ngatchou-Djao O.D."/>
            <person name="Rohde M."/>
            <person name="Tindall B.J."/>
            <person name="Goker M."/>
            <person name="Detter J.C."/>
            <person name="Woyke T."/>
            <person name="Bristow J."/>
            <person name="Eisen J.A."/>
            <person name="Markowitz V."/>
            <person name="Hugenholtz P."/>
            <person name="Klenk H.P."/>
            <person name="Kyrpides N.C."/>
        </authorList>
    </citation>
    <scope>NUCLEOTIDE SEQUENCE [LARGE SCALE GENOMIC DNA]</scope>
    <source>
        <strain evidence="2">DSM 16511 / JCM 12458 / E9I37-1</strain>
    </source>
</reference>
<reference evidence="2" key="2">
    <citation type="submission" date="2011-01" db="EMBL/GenBank/DDBJ databases">
        <title>The complete genome of Nitratifractor salsuginis DSM 16511.</title>
        <authorList>
            <consortium name="US DOE Joint Genome Institute (JGI-PGF)"/>
            <person name="Lucas S."/>
            <person name="Copeland A."/>
            <person name="Lapidus A."/>
            <person name="Bruce D."/>
            <person name="Goodwin L."/>
            <person name="Pitluck S."/>
            <person name="Kyrpides N."/>
            <person name="Mavromatis K."/>
            <person name="Ivanova N."/>
            <person name="Mikhailova N."/>
            <person name="Zeytun A."/>
            <person name="Detter J.C."/>
            <person name="Tapia R."/>
            <person name="Han C."/>
            <person name="Land M."/>
            <person name="Hauser L."/>
            <person name="Markowitz V."/>
            <person name="Cheng J.-F."/>
            <person name="Hugenholtz P."/>
            <person name="Woyke T."/>
            <person name="Wu D."/>
            <person name="Tindall B."/>
            <person name="Schuetze A."/>
            <person name="Brambilla E."/>
            <person name="Klenk H.-P."/>
            <person name="Eisen J.A."/>
        </authorList>
    </citation>
    <scope>NUCLEOTIDE SEQUENCE [LARGE SCALE GENOMIC DNA]</scope>
    <source>
        <strain evidence="2">DSM 16511 / JCM 12458 / E9I37-1</strain>
    </source>
</reference>
<name>E6X3I1_NITSE</name>
<proteinExistence type="predicted"/>
<dbReference type="AlphaFoldDB" id="E6X3I1"/>
<dbReference type="OrthoDB" id="4540221at2"/>
<dbReference type="InterPro" id="IPR036188">
    <property type="entry name" value="FAD/NAD-bd_sf"/>
</dbReference>
<dbReference type="GO" id="GO:0050151">
    <property type="term" value="F:oleate hydratase activity"/>
    <property type="evidence" value="ECO:0007669"/>
    <property type="project" value="InterPro"/>
</dbReference>
<dbReference type="RefSeq" id="WP_013553952.1">
    <property type="nucleotide sequence ID" value="NC_014935.1"/>
</dbReference>
<dbReference type="KEGG" id="nsa:Nitsa_0999"/>
<evidence type="ECO:0000313" key="1">
    <source>
        <dbReference type="EMBL" id="ADV46258.1"/>
    </source>
</evidence>
<dbReference type="PANTHER" id="PTHR37417">
    <property type="entry name" value="67 KDA MYOSIN-CROSS-REACTIVE ANTIGEN FAMILY PROTEIN (AFU_ORTHOLOGUE AFUA_5G09970)"/>
    <property type="match status" value="1"/>
</dbReference>
<dbReference type="HOGENOM" id="CLU_024043_2_0_7"/>
<evidence type="ECO:0000313" key="2">
    <source>
        <dbReference type="Proteomes" id="UP000008633"/>
    </source>
</evidence>
<dbReference type="eggNOG" id="COG4716">
    <property type="taxonomic scope" value="Bacteria"/>
</dbReference>
<dbReference type="InterPro" id="IPR010354">
    <property type="entry name" value="Oleate_hydratase"/>
</dbReference>
<dbReference type="Proteomes" id="UP000008633">
    <property type="component" value="Chromosome"/>
</dbReference>
<dbReference type="EMBL" id="CP002452">
    <property type="protein sequence ID" value="ADV46258.1"/>
    <property type="molecule type" value="Genomic_DNA"/>
</dbReference>
<dbReference type="STRING" id="749222.Nitsa_0999"/>
<dbReference type="Pfam" id="PF06100">
    <property type="entry name" value="MCRA"/>
    <property type="match status" value="1"/>
</dbReference>
<gene>
    <name evidence="1" type="ordered locus">Nitsa_0999</name>
</gene>
<keyword evidence="2" id="KW-1185">Reference proteome</keyword>
<dbReference type="PANTHER" id="PTHR37417:SF3">
    <property type="entry name" value="MYOSIN-CROSSREACTIVE PROTEIN"/>
    <property type="match status" value="1"/>
</dbReference>
<dbReference type="SUPFAM" id="SSF51905">
    <property type="entry name" value="FAD/NAD(P)-binding domain"/>
    <property type="match status" value="1"/>
</dbReference>
<dbReference type="NCBIfam" id="NF010584">
    <property type="entry name" value="PRK13977.1"/>
    <property type="match status" value="1"/>
</dbReference>
<dbReference type="GO" id="GO:0006631">
    <property type="term" value="P:fatty acid metabolic process"/>
    <property type="evidence" value="ECO:0007669"/>
    <property type="project" value="InterPro"/>
</dbReference>
<organism evidence="1 2">
    <name type="scientific">Nitratifractor salsuginis (strain DSM 16511 / JCM 12458 / E9I37-1)</name>
    <dbReference type="NCBI Taxonomy" id="749222"/>
    <lineage>
        <taxon>Bacteria</taxon>
        <taxon>Pseudomonadati</taxon>
        <taxon>Campylobacterota</taxon>
        <taxon>Epsilonproteobacteria</taxon>
        <taxon>Campylobacterales</taxon>
        <taxon>Sulfurovaceae</taxon>
        <taxon>Nitratifractor</taxon>
    </lineage>
</organism>
<accession>E6X3I1</accession>
<dbReference type="GO" id="GO:0071949">
    <property type="term" value="F:FAD binding"/>
    <property type="evidence" value="ECO:0007669"/>
    <property type="project" value="InterPro"/>
</dbReference>
<sequence>MSTIKRKADENTRAYLIGSGIANLAAAYYLIEDAGVDPQNIVFYEQWDVAGGALDGSGDDKRGFLIRGGRMHEEHYRCYWDLLSHIPSYDDPELSVYEETVDFNSRYVTDNHARLLRNGKRVDLSSYGLSVKDQLDMGKLLFTPESKLDNLRIEDWFSGDFFHSNFWMIFTTMFAFQKWSSLMEMRRYMLRFMHLMPGMKYLHGIWRTKYNQYHSVVVPLQRWLSDRGVRFELESRVTDIEFDLNEGKKRATTLQIVRNGSEEAKVELGEKDFCFFINGSIVDAADEGDLHAPARLKGVEDSGSWTLWKKIAAKAPDFGNPDVFCGDIDRSKWYSFTVTLRDRTFHDYMEDFTGNLDGTGGLITMTDSNWLMSIVIARQPHFPNQPSDVKIFWGYGLYPDHIGNKVKKPMSECTGEELLEELWYHLKIEEMMEPIMHSNKLINCIPVAMPFIDSLFMPRAKGDRPKVIPDGSENFAFLGQFTEVEDDCVFTVEYSVRTAQEAVYGLFDCGKKPLPIYVGAHNPIAMMKAAAAISE</sequence>
<protein>
    <submittedName>
        <fullName evidence="1">67 kDa myosin-cross-reactive antigen family protein</fullName>
    </submittedName>
</protein>